<dbReference type="SUPFAM" id="SSF90123">
    <property type="entry name" value="ABC transporter transmembrane region"/>
    <property type="match status" value="1"/>
</dbReference>
<dbReference type="InterPro" id="IPR003439">
    <property type="entry name" value="ABC_transporter-like_ATP-bd"/>
</dbReference>
<evidence type="ECO:0000256" key="2">
    <source>
        <dbReference type="ARBA" id="ARBA00022448"/>
    </source>
</evidence>
<dbReference type="InterPro" id="IPR011527">
    <property type="entry name" value="ABC1_TM_dom"/>
</dbReference>
<evidence type="ECO:0000259" key="10">
    <source>
        <dbReference type="PROSITE" id="PS50929"/>
    </source>
</evidence>
<evidence type="ECO:0000256" key="3">
    <source>
        <dbReference type="ARBA" id="ARBA00022692"/>
    </source>
</evidence>
<dbReference type="Pfam" id="PF00005">
    <property type="entry name" value="ABC_tran"/>
    <property type="match status" value="1"/>
</dbReference>
<evidence type="ECO:0000256" key="4">
    <source>
        <dbReference type="ARBA" id="ARBA00022741"/>
    </source>
</evidence>
<dbReference type="EMBL" id="VAUP01000022">
    <property type="protein sequence ID" value="TLX43045.1"/>
    <property type="molecule type" value="Genomic_DNA"/>
</dbReference>
<dbReference type="SUPFAM" id="SSF52540">
    <property type="entry name" value="P-loop containing nucleoside triphosphate hydrolases"/>
    <property type="match status" value="1"/>
</dbReference>
<dbReference type="GeneID" id="95773856"/>
<keyword evidence="4" id="KW-0547">Nucleotide-binding</keyword>
<evidence type="ECO:0000256" key="7">
    <source>
        <dbReference type="ARBA" id="ARBA00023136"/>
    </source>
</evidence>
<gene>
    <name evidence="11" type="ORF">FBQ73_10370</name>
</gene>
<sequence>MGPSPAPVAADAAITAARPPQASGFSLLGFVFGQNPVEFSAAVATSLLSGIAAVALIILINMALAPQVSDLAGLGLAFAAVAVVTVALQTASGILFGRLGQEVLARLRSRIAERVEAAPLRAVEQVGPARLQALVTDDVFTLATVVVRLPVLFTNAVAISGCLFYLAWLSLPLFLGAAGMMGLGVAGYMLVAGRARHHLEHAGGRQDTLFAHLSALVLGTKELKLNRTKAEDFRTRHLGAAIETVRRARTHGITLLALGSAWGSLIVFGFIGLVLFVFTGGGTVATGYAVVLLFLIGPLAAVMEDLPRLAVARVAGQRLAETEAALATRDTEPAPPAPFESLTFEAVTHAYWDERTAEMFRLGPVDIAFAPGEIVFLVGGNGSGKTTLAKLITGLYAPESGTVGLNGAIVDDTSRSAQRALFSAVFGDFHLFESLVGLSGTPDLDARANRLISRLALTHKVSVEDGHFSTRDLSTGQRKRLALVAAVLEDRPFLVFDEWAADQDPAFKGVFYRELLPELKALGKSVLVISHDDRYFDCGDRIVHMENGQITGDVRSGIDGDAPREDPKFREASFVFQSTPI</sequence>
<evidence type="ECO:0000256" key="1">
    <source>
        <dbReference type="ARBA" id="ARBA00004651"/>
    </source>
</evidence>
<dbReference type="GO" id="GO:0140359">
    <property type="term" value="F:ABC-type transporter activity"/>
    <property type="evidence" value="ECO:0007669"/>
    <property type="project" value="InterPro"/>
</dbReference>
<dbReference type="RefSeq" id="WP_138399401.1">
    <property type="nucleotide sequence ID" value="NZ_JBAFVI010000002.1"/>
</dbReference>
<evidence type="ECO:0000313" key="11">
    <source>
        <dbReference type="EMBL" id="TLX43045.1"/>
    </source>
</evidence>
<dbReference type="PROSITE" id="PS50929">
    <property type="entry name" value="ABC_TM1F"/>
    <property type="match status" value="1"/>
</dbReference>
<organism evidence="11 12">
    <name type="scientific">Xanthobacter autotrophicus</name>
    <dbReference type="NCBI Taxonomy" id="280"/>
    <lineage>
        <taxon>Bacteria</taxon>
        <taxon>Pseudomonadati</taxon>
        <taxon>Pseudomonadota</taxon>
        <taxon>Alphaproteobacteria</taxon>
        <taxon>Hyphomicrobiales</taxon>
        <taxon>Xanthobacteraceae</taxon>
        <taxon>Xanthobacter</taxon>
    </lineage>
</organism>
<dbReference type="InterPro" id="IPR027417">
    <property type="entry name" value="P-loop_NTPase"/>
</dbReference>
<dbReference type="Gene3D" id="3.40.50.300">
    <property type="entry name" value="P-loop containing nucleotide triphosphate hydrolases"/>
    <property type="match status" value="1"/>
</dbReference>
<dbReference type="InterPro" id="IPR003593">
    <property type="entry name" value="AAA+_ATPase"/>
</dbReference>
<accession>A0A6C1KFQ3</accession>
<evidence type="ECO:0000256" key="5">
    <source>
        <dbReference type="ARBA" id="ARBA00022840"/>
    </source>
</evidence>
<evidence type="ECO:0000256" key="8">
    <source>
        <dbReference type="SAM" id="Phobius"/>
    </source>
</evidence>
<keyword evidence="7 8" id="KW-0472">Membrane</keyword>
<feature type="transmembrane region" description="Helical" evidence="8">
    <location>
        <begin position="173"/>
        <end position="191"/>
    </location>
</feature>
<dbReference type="PANTHER" id="PTHR43553">
    <property type="entry name" value="HEAVY METAL TRANSPORTER"/>
    <property type="match status" value="1"/>
</dbReference>
<keyword evidence="6 8" id="KW-1133">Transmembrane helix</keyword>
<dbReference type="SMART" id="SM00382">
    <property type="entry name" value="AAA"/>
    <property type="match status" value="1"/>
</dbReference>
<keyword evidence="5" id="KW-0067">ATP-binding</keyword>
<dbReference type="InterPro" id="IPR036640">
    <property type="entry name" value="ABC1_TM_sf"/>
</dbReference>
<proteinExistence type="predicted"/>
<reference evidence="11 12" key="1">
    <citation type="submission" date="2019-05" db="EMBL/GenBank/DDBJ databases">
        <authorList>
            <person name="Zhou X."/>
        </authorList>
    </citation>
    <scope>NUCLEOTIDE SEQUENCE [LARGE SCALE GENOMIC DNA]</scope>
    <source>
        <strain evidence="11 12">DSM 432</strain>
    </source>
</reference>
<feature type="transmembrane region" description="Helical" evidence="8">
    <location>
        <begin position="139"/>
        <end position="167"/>
    </location>
</feature>
<dbReference type="GO" id="GO:0016887">
    <property type="term" value="F:ATP hydrolysis activity"/>
    <property type="evidence" value="ECO:0007669"/>
    <property type="project" value="InterPro"/>
</dbReference>
<feature type="domain" description="ABC transporter" evidence="9">
    <location>
        <begin position="342"/>
        <end position="572"/>
    </location>
</feature>
<feature type="domain" description="ABC transmembrane type-1" evidence="10">
    <location>
        <begin position="41"/>
        <end position="315"/>
    </location>
</feature>
<feature type="transmembrane region" description="Helical" evidence="8">
    <location>
        <begin position="76"/>
        <end position="100"/>
    </location>
</feature>
<keyword evidence="2" id="KW-0813">Transport</keyword>
<feature type="transmembrane region" description="Helical" evidence="8">
    <location>
        <begin position="41"/>
        <end position="64"/>
    </location>
</feature>
<dbReference type="AlphaFoldDB" id="A0A6C1KFQ3"/>
<dbReference type="PANTHER" id="PTHR43553:SF11">
    <property type="entry name" value="ABC TRANSPORTER ATP-BINDING_PERMEASE PROTEIN YOJI"/>
    <property type="match status" value="1"/>
</dbReference>
<evidence type="ECO:0000259" key="9">
    <source>
        <dbReference type="PROSITE" id="PS50893"/>
    </source>
</evidence>
<keyword evidence="3 8" id="KW-0812">Transmembrane</keyword>
<dbReference type="GO" id="GO:1904680">
    <property type="term" value="F:peptide transmembrane transporter activity"/>
    <property type="evidence" value="ECO:0007669"/>
    <property type="project" value="InterPro"/>
</dbReference>
<dbReference type="Proteomes" id="UP000305131">
    <property type="component" value="Unassembled WGS sequence"/>
</dbReference>
<dbReference type="Gene3D" id="1.20.1560.10">
    <property type="entry name" value="ABC transporter type 1, transmembrane domain"/>
    <property type="match status" value="1"/>
</dbReference>
<name>A0A6C1KFQ3_XANAU</name>
<dbReference type="NCBIfam" id="TIGR01194">
    <property type="entry name" value="cyc_pep_trnsptr"/>
    <property type="match status" value="1"/>
</dbReference>
<comment type="subcellular location">
    <subcellularLocation>
        <location evidence="1">Cell membrane</location>
        <topology evidence="1">Multi-pass membrane protein</topology>
    </subcellularLocation>
</comment>
<dbReference type="GO" id="GO:0005524">
    <property type="term" value="F:ATP binding"/>
    <property type="evidence" value="ECO:0007669"/>
    <property type="project" value="UniProtKB-KW"/>
</dbReference>
<dbReference type="GO" id="GO:0043190">
    <property type="term" value="C:ATP-binding cassette (ABC) transporter complex"/>
    <property type="evidence" value="ECO:0007669"/>
    <property type="project" value="TreeGrafter"/>
</dbReference>
<protein>
    <submittedName>
        <fullName evidence="11">Cyclic peptide export ABC transporter</fullName>
    </submittedName>
</protein>
<feature type="transmembrane region" description="Helical" evidence="8">
    <location>
        <begin position="255"/>
        <end position="278"/>
    </location>
</feature>
<evidence type="ECO:0000256" key="6">
    <source>
        <dbReference type="ARBA" id="ARBA00022989"/>
    </source>
</evidence>
<feature type="transmembrane region" description="Helical" evidence="8">
    <location>
        <begin position="284"/>
        <end position="303"/>
    </location>
</feature>
<dbReference type="InterPro" id="IPR050095">
    <property type="entry name" value="ECF_ABC_transporter_ATP-bd"/>
</dbReference>
<evidence type="ECO:0000313" key="12">
    <source>
        <dbReference type="Proteomes" id="UP000305131"/>
    </source>
</evidence>
<dbReference type="PROSITE" id="PS50893">
    <property type="entry name" value="ABC_TRANSPORTER_2"/>
    <property type="match status" value="1"/>
</dbReference>
<dbReference type="InterPro" id="IPR005898">
    <property type="entry name" value="Cyc_pep_transpt_SyrD/YojI"/>
</dbReference>
<dbReference type="OrthoDB" id="9760776at2"/>
<dbReference type="GO" id="GO:0015833">
    <property type="term" value="P:peptide transport"/>
    <property type="evidence" value="ECO:0007669"/>
    <property type="project" value="InterPro"/>
</dbReference>
<comment type="caution">
    <text evidence="11">The sequence shown here is derived from an EMBL/GenBank/DDBJ whole genome shotgun (WGS) entry which is preliminary data.</text>
</comment>